<feature type="compositionally biased region" description="Polar residues" evidence="1">
    <location>
        <begin position="818"/>
        <end position="827"/>
    </location>
</feature>
<feature type="compositionally biased region" description="Polar residues" evidence="1">
    <location>
        <begin position="285"/>
        <end position="304"/>
    </location>
</feature>
<evidence type="ECO:0000313" key="2">
    <source>
        <dbReference type="EMBL" id="KAH0539070.1"/>
    </source>
</evidence>
<evidence type="ECO:0000313" key="3">
    <source>
        <dbReference type="Proteomes" id="UP000698800"/>
    </source>
</evidence>
<feature type="compositionally biased region" description="Polar residues" evidence="1">
    <location>
        <begin position="363"/>
        <end position="374"/>
    </location>
</feature>
<feature type="compositionally biased region" description="Polar residues" evidence="1">
    <location>
        <begin position="398"/>
        <end position="409"/>
    </location>
</feature>
<feature type="compositionally biased region" description="Low complexity" evidence="1">
    <location>
        <begin position="828"/>
        <end position="843"/>
    </location>
</feature>
<sequence length="869" mass="96085">MASHRNTPTSNPARRSHTTPKRQSRQRPPPVPFVQDEVDAIASELTSSYETVRRSLDEPPMQGTIDQQPIILDATPPTTPTDDKAQPRARTHLGGSCPPNAQEDSQERRHVFYTSKTRSRSGPCKDVSSTDTPGSDVKRSHSTKWRNNAQKEQRFIFIPQSDPAFYASFTPEERKAQPQDARANGNTKPIEKHSATPKLDTKLNNSSTGYSRSSSQHSSADSSRSDGITNARSSASGLKPPSDTPPTPAKSQQNRGRHPNADSARGNLAPTPPPKPDKYKPPTSQPGEDTSDGKQPNMDSSLNAKSRRRRSGRYSFIQSELPQINSLGIRTDSTDTQEKKRESGPAHQGSSSAHSSTFQQSPRKTNGPATASQQQPLPYPISPHSPPPQQATDWHPRANTSPPLTNRAGSSTAPSPSPYPPRSPSTRPNQIQGPRNYPPSSPQADSPFPAPLVYPQPLRSPTIPARDGLWSSDPLLSPRLAPTKSSTTSPPVTPGKPEFPLFLACARSGGVAGKNDWHTLVNCSSFSICPTCLEEYIVPSPFISYFRPSTRPSDAEIKCDFSNIWVRTGWNFTLQRRQNMDLFYAIAKVITSADPCPGDDVRAGSWHSIADPDAGEPVENFSVCRSCVLNIEALFPTMSGVFILIPNRQGLERVCDMRSGSKRFPKYFRMIESTADAARISFRSPDTRALTHFIRKRSSMRECTNDRLVFDKGWHTIPELPHFTICEECYNDVVWPAIDGGSMLASKCSRSMQLVWSGNDGVSCQLYSQRMRQIFEEAVTRNDLDFLRKKTSERRDKEVTIKKRLNHMLQIYASQLHASNSPQRPSQAQANANDRQATATAAAAGGGARGPRDMAMEIVRLTDEWKKWE</sequence>
<feature type="compositionally biased region" description="Polar residues" evidence="1">
    <location>
        <begin position="316"/>
        <end position="328"/>
    </location>
</feature>
<proteinExistence type="predicted"/>
<feature type="region of interest" description="Disordered" evidence="1">
    <location>
        <begin position="818"/>
        <end position="855"/>
    </location>
</feature>
<comment type="caution">
    <text evidence="2">The sequence shown here is derived from an EMBL/GenBank/DDBJ whole genome shotgun (WGS) entry which is preliminary data.</text>
</comment>
<reference evidence="2" key="1">
    <citation type="submission" date="2021-03" db="EMBL/GenBank/DDBJ databases">
        <title>Comparative genomics and phylogenomic investigation of the class Geoglossomycetes provide insights into ecological specialization and systematics.</title>
        <authorList>
            <person name="Melie T."/>
            <person name="Pirro S."/>
            <person name="Miller A.N."/>
            <person name="Quandt A."/>
        </authorList>
    </citation>
    <scope>NUCLEOTIDE SEQUENCE</scope>
    <source>
        <strain evidence="2">GBOQ0MN5Z8</strain>
    </source>
</reference>
<feature type="compositionally biased region" description="Low complexity" evidence="1">
    <location>
        <begin position="345"/>
        <end position="362"/>
    </location>
</feature>
<feature type="compositionally biased region" description="Basic and acidic residues" evidence="1">
    <location>
        <begin position="332"/>
        <end position="344"/>
    </location>
</feature>
<feature type="compositionally biased region" description="Polar residues" evidence="1">
    <location>
        <begin position="1"/>
        <end position="13"/>
    </location>
</feature>
<dbReference type="AlphaFoldDB" id="A0A9P8KX58"/>
<dbReference type="EMBL" id="JAGHQL010000087">
    <property type="protein sequence ID" value="KAH0539070.1"/>
    <property type="molecule type" value="Genomic_DNA"/>
</dbReference>
<feature type="region of interest" description="Disordered" evidence="1">
    <location>
        <begin position="1"/>
        <end position="495"/>
    </location>
</feature>
<feature type="compositionally biased region" description="Low complexity" evidence="1">
    <location>
        <begin position="206"/>
        <end position="222"/>
    </location>
</feature>
<dbReference type="Proteomes" id="UP000698800">
    <property type="component" value="Unassembled WGS sequence"/>
</dbReference>
<feature type="compositionally biased region" description="Pro residues" evidence="1">
    <location>
        <begin position="377"/>
        <end position="389"/>
    </location>
</feature>
<name>A0A9P8KX58_9PEZI</name>
<feature type="compositionally biased region" description="Polar residues" evidence="1">
    <location>
        <begin position="226"/>
        <end position="236"/>
    </location>
</feature>
<organism evidence="2 3">
    <name type="scientific">Glutinoglossum americanum</name>
    <dbReference type="NCBI Taxonomy" id="1670608"/>
    <lineage>
        <taxon>Eukaryota</taxon>
        <taxon>Fungi</taxon>
        <taxon>Dikarya</taxon>
        <taxon>Ascomycota</taxon>
        <taxon>Pezizomycotina</taxon>
        <taxon>Geoglossomycetes</taxon>
        <taxon>Geoglossales</taxon>
        <taxon>Geoglossaceae</taxon>
        <taxon>Glutinoglossum</taxon>
    </lineage>
</organism>
<evidence type="ECO:0000256" key="1">
    <source>
        <dbReference type="SAM" id="MobiDB-lite"/>
    </source>
</evidence>
<protein>
    <submittedName>
        <fullName evidence="2">Uncharacterized protein</fullName>
    </submittedName>
</protein>
<dbReference type="OrthoDB" id="5296at2759"/>
<keyword evidence="3" id="KW-1185">Reference proteome</keyword>
<feature type="compositionally biased region" description="Basic residues" evidence="1">
    <location>
        <begin position="14"/>
        <end position="25"/>
    </location>
</feature>
<gene>
    <name evidence="2" type="ORF">FGG08_004368</name>
</gene>
<accession>A0A9P8KX58</accession>